<sequence length="167" mass="17848">MGKPLSNKKIAMIIAFIDFRDEEYFIPKTVLESEGANIVTASSKKGQAIGAYGGVVDVDVTLDDLKVSDFDAIIFVGGSGAAKYIDDEKAHKIAQEAVNENKILGAICIAPAILAKARVLNNKKATVWSNNLDKSAIKILKEEGVNYQDEPVVVDDKIITANGPLAA</sequence>
<name>A0A2M6Z3X1_9BACT</name>
<dbReference type="Gene3D" id="3.40.50.880">
    <property type="match status" value="1"/>
</dbReference>
<dbReference type="InterPro" id="IPR029062">
    <property type="entry name" value="Class_I_gatase-like"/>
</dbReference>
<gene>
    <name evidence="2" type="ORF">COS93_00910</name>
</gene>
<protein>
    <submittedName>
        <fullName evidence="2">DJ-1 family protein</fullName>
    </submittedName>
</protein>
<dbReference type="PANTHER" id="PTHR48094">
    <property type="entry name" value="PROTEIN/NUCLEIC ACID DEGLYCASE DJ-1-RELATED"/>
    <property type="match status" value="1"/>
</dbReference>
<evidence type="ECO:0000313" key="2">
    <source>
        <dbReference type="EMBL" id="PIU47072.1"/>
    </source>
</evidence>
<dbReference type="Pfam" id="PF01965">
    <property type="entry name" value="DJ-1_PfpI"/>
    <property type="match status" value="1"/>
</dbReference>
<dbReference type="PANTHER" id="PTHR48094:SF12">
    <property type="entry name" value="PARKINSON DISEASE PROTEIN 7 HOMOLOG"/>
    <property type="match status" value="1"/>
</dbReference>
<dbReference type="EMBL" id="PEWP01000017">
    <property type="protein sequence ID" value="PIU47072.1"/>
    <property type="molecule type" value="Genomic_DNA"/>
</dbReference>
<proteinExistence type="predicted"/>
<dbReference type="Proteomes" id="UP000228777">
    <property type="component" value="Unassembled WGS sequence"/>
</dbReference>
<dbReference type="InterPro" id="IPR050325">
    <property type="entry name" value="Prot/Nucl_acid_deglycase"/>
</dbReference>
<feature type="non-terminal residue" evidence="2">
    <location>
        <position position="167"/>
    </location>
</feature>
<dbReference type="GO" id="GO:0005737">
    <property type="term" value="C:cytoplasm"/>
    <property type="evidence" value="ECO:0007669"/>
    <property type="project" value="TreeGrafter"/>
</dbReference>
<organism evidence="2 3">
    <name type="scientific">bacterium (Candidatus Gribaldobacteria) CG07_land_8_20_14_0_80_33_18</name>
    <dbReference type="NCBI Taxonomy" id="2014272"/>
    <lineage>
        <taxon>Bacteria</taxon>
        <taxon>Candidatus Gribaldobacteria</taxon>
    </lineage>
</organism>
<dbReference type="AlphaFoldDB" id="A0A2M6Z3X1"/>
<evidence type="ECO:0000313" key="3">
    <source>
        <dbReference type="Proteomes" id="UP000228777"/>
    </source>
</evidence>
<reference evidence="3" key="1">
    <citation type="submission" date="2017-09" db="EMBL/GenBank/DDBJ databases">
        <title>Depth-based differentiation of microbial function through sediment-hosted aquifers and enrichment of novel symbionts in the deep terrestrial subsurface.</title>
        <authorList>
            <person name="Probst A.J."/>
            <person name="Ladd B."/>
            <person name="Jarett J.K."/>
            <person name="Geller-Mcgrath D.E."/>
            <person name="Sieber C.M.K."/>
            <person name="Emerson J.B."/>
            <person name="Anantharaman K."/>
            <person name="Thomas B.C."/>
            <person name="Malmstrom R."/>
            <person name="Stieglmeier M."/>
            <person name="Klingl A."/>
            <person name="Woyke T."/>
            <person name="Ryan C.M."/>
            <person name="Banfield J.F."/>
        </authorList>
    </citation>
    <scope>NUCLEOTIDE SEQUENCE [LARGE SCALE GENOMIC DNA]</scope>
</reference>
<evidence type="ECO:0000259" key="1">
    <source>
        <dbReference type="Pfam" id="PF01965"/>
    </source>
</evidence>
<comment type="caution">
    <text evidence="2">The sequence shown here is derived from an EMBL/GenBank/DDBJ whole genome shotgun (WGS) entry which is preliminary data.</text>
</comment>
<feature type="domain" description="DJ-1/PfpI" evidence="1">
    <location>
        <begin position="8"/>
        <end position="165"/>
    </location>
</feature>
<dbReference type="InterPro" id="IPR002818">
    <property type="entry name" value="DJ-1/PfpI"/>
</dbReference>
<dbReference type="SUPFAM" id="SSF52317">
    <property type="entry name" value="Class I glutamine amidotransferase-like"/>
    <property type="match status" value="1"/>
</dbReference>
<accession>A0A2M6Z3X1</accession>